<keyword evidence="2" id="KW-1133">Transmembrane helix</keyword>
<dbReference type="EMBL" id="JABWDY010022105">
    <property type="protein sequence ID" value="KAF5191945.1"/>
    <property type="molecule type" value="Genomic_DNA"/>
</dbReference>
<feature type="region of interest" description="Disordered" evidence="1">
    <location>
        <begin position="1"/>
        <end position="26"/>
    </location>
</feature>
<gene>
    <name evidence="3" type="ORF">FRX31_018466</name>
</gene>
<dbReference type="OrthoDB" id="1936068at2759"/>
<evidence type="ECO:0000313" key="3">
    <source>
        <dbReference type="EMBL" id="KAF5191945.1"/>
    </source>
</evidence>
<dbReference type="InterPro" id="IPR039976">
    <property type="entry name" value="WIT1/WIT2"/>
</dbReference>
<reference evidence="3 4" key="1">
    <citation type="submission" date="2020-06" db="EMBL/GenBank/DDBJ databases">
        <title>Transcriptomic and genomic resources for Thalictrum thalictroides and T. hernandezii: Facilitating candidate gene discovery in an emerging model plant lineage.</title>
        <authorList>
            <person name="Arias T."/>
            <person name="Riano-Pachon D.M."/>
            <person name="Di Stilio V.S."/>
        </authorList>
    </citation>
    <scope>NUCLEOTIDE SEQUENCE [LARGE SCALE GENOMIC DNA]</scope>
    <source>
        <strain evidence="4">cv. WT478/WT964</strain>
        <tissue evidence="3">Leaves</tissue>
    </source>
</reference>
<feature type="transmembrane region" description="Helical" evidence="2">
    <location>
        <begin position="235"/>
        <end position="254"/>
    </location>
</feature>
<comment type="caution">
    <text evidence="3">The sequence shown here is derived from an EMBL/GenBank/DDBJ whole genome shotgun (WGS) entry which is preliminary data.</text>
</comment>
<accession>A0A7J6W6I1</accession>
<organism evidence="3 4">
    <name type="scientific">Thalictrum thalictroides</name>
    <name type="common">Rue-anemone</name>
    <name type="synonym">Anemone thalictroides</name>
    <dbReference type="NCBI Taxonomy" id="46969"/>
    <lineage>
        <taxon>Eukaryota</taxon>
        <taxon>Viridiplantae</taxon>
        <taxon>Streptophyta</taxon>
        <taxon>Embryophyta</taxon>
        <taxon>Tracheophyta</taxon>
        <taxon>Spermatophyta</taxon>
        <taxon>Magnoliopsida</taxon>
        <taxon>Ranunculales</taxon>
        <taxon>Ranunculaceae</taxon>
        <taxon>Thalictroideae</taxon>
        <taxon>Thalictrum</taxon>
    </lineage>
</organism>
<keyword evidence="2" id="KW-0472">Membrane</keyword>
<sequence length="260" mass="29142">MEKVNSLEKQLRESDNQLQHAKASVEASQEQQNMLYSAIADMENLINDLKSKVLKAESRAEKSDTKCAILSETNLELNEEVSFLRSRMECLETSLCHADEEKTATAKEINKKAKVITDMVMQLALERERLHKQMSLLSKENKILVANFRKGCDDNNHDKEIFGNVDMASNIGTKEPEEAVTEFSATSFQVNKSERDAPAGETEVEPTVSAEDAALGGTNLASVGRIERRHLSRTYVLIPIIVLLVSAIAVYLFHPDRYQL</sequence>
<dbReference type="PANTHER" id="PTHR35705">
    <property type="entry name" value="WPP DOMAIN-INTERACTING TAIL-ANCHORED PROTEIN 1"/>
    <property type="match status" value="1"/>
</dbReference>
<dbReference type="AlphaFoldDB" id="A0A7J6W6I1"/>
<dbReference type="Gene3D" id="1.10.287.1490">
    <property type="match status" value="1"/>
</dbReference>
<dbReference type="Proteomes" id="UP000554482">
    <property type="component" value="Unassembled WGS sequence"/>
</dbReference>
<evidence type="ECO:0000256" key="1">
    <source>
        <dbReference type="SAM" id="MobiDB-lite"/>
    </source>
</evidence>
<dbReference type="PANTHER" id="PTHR35705:SF1">
    <property type="entry name" value="WPP DOMAIN-INTERACTING TAIL-ANCHORED PROTEIN 1"/>
    <property type="match status" value="1"/>
</dbReference>
<name>A0A7J6W6I1_THATH</name>
<keyword evidence="4" id="KW-1185">Reference proteome</keyword>
<proteinExistence type="predicted"/>
<protein>
    <submittedName>
        <fullName evidence="3">Wpp domain-interacting tail-anchored protein</fullName>
    </submittedName>
</protein>
<evidence type="ECO:0000313" key="4">
    <source>
        <dbReference type="Proteomes" id="UP000554482"/>
    </source>
</evidence>
<feature type="compositionally biased region" description="Basic and acidic residues" evidence="1">
    <location>
        <begin position="1"/>
        <end position="15"/>
    </location>
</feature>
<keyword evidence="2" id="KW-0812">Transmembrane</keyword>
<evidence type="ECO:0000256" key="2">
    <source>
        <dbReference type="SAM" id="Phobius"/>
    </source>
</evidence>